<proteinExistence type="inferred from homology"/>
<evidence type="ECO:0000256" key="5">
    <source>
        <dbReference type="ARBA" id="ARBA00022729"/>
    </source>
</evidence>
<keyword evidence="4" id="KW-0964">Secreted</keyword>
<dbReference type="EMBL" id="ANIZ01003379">
    <property type="protein sequence ID" value="ETI33814.1"/>
    <property type="molecule type" value="Genomic_DNA"/>
</dbReference>
<reference evidence="9 10" key="1">
    <citation type="submission" date="2013-11" db="EMBL/GenBank/DDBJ databases">
        <title>The Genome Sequence of Phytophthora parasitica P1569.</title>
        <authorList>
            <consortium name="The Broad Institute Genomics Platform"/>
            <person name="Russ C."/>
            <person name="Tyler B."/>
            <person name="Panabieres F."/>
            <person name="Shan W."/>
            <person name="Tripathy S."/>
            <person name="Grunwald N."/>
            <person name="Machado M."/>
            <person name="Johnson C.S."/>
            <person name="Arredondo F."/>
            <person name="Hong C."/>
            <person name="Coffey M."/>
            <person name="Young S.K."/>
            <person name="Zeng Q."/>
            <person name="Gargeya S."/>
            <person name="Fitzgerald M."/>
            <person name="Abouelleil A."/>
            <person name="Alvarado L."/>
            <person name="Chapman S.B."/>
            <person name="Gainer-Dewar J."/>
            <person name="Goldberg J."/>
            <person name="Griggs A."/>
            <person name="Gujja S."/>
            <person name="Hansen M."/>
            <person name="Howarth C."/>
            <person name="Imamovic A."/>
            <person name="Ireland A."/>
            <person name="Larimer J."/>
            <person name="McCowan C."/>
            <person name="Murphy C."/>
            <person name="Pearson M."/>
            <person name="Poon T.W."/>
            <person name="Priest M."/>
            <person name="Roberts A."/>
            <person name="Saif S."/>
            <person name="Shea T."/>
            <person name="Sykes S."/>
            <person name="Wortman J."/>
            <person name="Nusbaum C."/>
            <person name="Birren B."/>
        </authorList>
    </citation>
    <scope>NUCLEOTIDE SEQUENCE [LARGE SCALE GENOMIC DNA]</scope>
    <source>
        <strain evidence="9 10">P1569</strain>
    </source>
</reference>
<evidence type="ECO:0000256" key="1">
    <source>
        <dbReference type="ARBA" id="ARBA00004340"/>
    </source>
</evidence>
<evidence type="ECO:0000256" key="4">
    <source>
        <dbReference type="ARBA" id="ARBA00022525"/>
    </source>
</evidence>
<evidence type="ECO:0000256" key="3">
    <source>
        <dbReference type="ARBA" id="ARBA00010400"/>
    </source>
</evidence>
<dbReference type="HOGENOM" id="CLU_021192_3_0_1"/>
<evidence type="ECO:0000313" key="9">
    <source>
        <dbReference type="EMBL" id="ETI33814.1"/>
    </source>
</evidence>
<dbReference type="Proteomes" id="UP000018721">
    <property type="component" value="Unassembled WGS sequence"/>
</dbReference>
<dbReference type="GO" id="GO:0043657">
    <property type="term" value="C:host cell"/>
    <property type="evidence" value="ECO:0007669"/>
    <property type="project" value="UniProtKB-SubCell"/>
</dbReference>
<feature type="domain" description="RxLR effector PexRD54 WY" evidence="8">
    <location>
        <begin position="192"/>
        <end position="231"/>
    </location>
</feature>
<accession>V9E415</accession>
<evidence type="ECO:0000313" key="10">
    <source>
        <dbReference type="Proteomes" id="UP000018721"/>
    </source>
</evidence>
<dbReference type="OrthoDB" id="126945at2759"/>
<dbReference type="Pfam" id="PF22748">
    <property type="entry name" value="PexRD54_WY"/>
    <property type="match status" value="2"/>
</dbReference>
<comment type="caution">
    <text evidence="9">The sequence shown here is derived from an EMBL/GenBank/DDBJ whole genome shotgun (WGS) entry which is preliminary data.</text>
</comment>
<dbReference type="GO" id="GO:0005576">
    <property type="term" value="C:extracellular region"/>
    <property type="evidence" value="ECO:0007669"/>
    <property type="project" value="UniProtKB-SubCell"/>
</dbReference>
<evidence type="ECO:0000256" key="6">
    <source>
        <dbReference type="ARBA" id="ARBA00023026"/>
    </source>
</evidence>
<evidence type="ECO:0000259" key="8">
    <source>
        <dbReference type="Pfam" id="PF22748"/>
    </source>
</evidence>
<sequence length="469" mass="53380">RSEGGRLLSHLSKSSICQAMRHQVAVLVAVALLVATSTATGSNIMTDTLSFERRLDIPTKTNSRSHETLEDTAEDEQEGRGVLPTTVESVAASLKITTEQLQSWLKGGSKSTDDVFKALTLDSAADAAIANPQLQTWIGYMKLFNKENPKQQTSLVTTLASHFKYDDLAKAIEAAKAVPQTVKFAKRLEFELIQRWLAQEKNPDEIFQLLKLDIMRYDLFEKPELFTWVKYMDDFNEMYPEKKTSLFARLSWLIPDESALVDMLIKAKSIASTEKLALRVQEEQTKFWLQNGKTPEDLFTLLRLDKADGSLLENPIFDAWIKYADDFREMYPKISLDPIATIDDYYSIPKVATMIVEATVSPSTSKIAYRLNTEQYRDWLNRFHPAEVFMKLELDRAGKNLFRSPLLVTWLKYVSFYSKKRGKVSATSLLKQRFGKQQLDKMLQEAQKVPATEKIASGLLNSLHHRSAK</sequence>
<name>V9E415_PHYNI</name>
<feature type="non-terminal residue" evidence="9">
    <location>
        <position position="1"/>
    </location>
</feature>
<keyword evidence="6" id="KW-0843">Virulence</keyword>
<gene>
    <name evidence="9" type="ORF">F443_19565</name>
</gene>
<protein>
    <recommendedName>
        <fullName evidence="8">RxLR effector PexRD54 WY domain-containing protein</fullName>
    </recommendedName>
</protein>
<dbReference type="AlphaFoldDB" id="V9E415"/>
<keyword evidence="10" id="KW-1185">Reference proteome</keyword>
<dbReference type="eggNOG" id="ENOG502STRV">
    <property type="taxonomic scope" value="Eukaryota"/>
</dbReference>
<dbReference type="InterPro" id="IPR054463">
    <property type="entry name" value="PexRD54_WY"/>
</dbReference>
<feature type="region of interest" description="Disordered" evidence="7">
    <location>
        <begin position="59"/>
        <end position="81"/>
    </location>
</feature>
<evidence type="ECO:0000256" key="2">
    <source>
        <dbReference type="ARBA" id="ARBA00004613"/>
    </source>
</evidence>
<keyword evidence="5" id="KW-0732">Signal</keyword>
<organism evidence="9 10">
    <name type="scientific">Phytophthora nicotianae P1569</name>
    <dbReference type="NCBI Taxonomy" id="1317065"/>
    <lineage>
        <taxon>Eukaryota</taxon>
        <taxon>Sar</taxon>
        <taxon>Stramenopiles</taxon>
        <taxon>Oomycota</taxon>
        <taxon>Peronosporomycetes</taxon>
        <taxon>Peronosporales</taxon>
        <taxon>Peronosporaceae</taxon>
        <taxon>Phytophthora</taxon>
    </lineage>
</organism>
<comment type="subcellular location">
    <subcellularLocation>
        <location evidence="1">Host cell</location>
    </subcellularLocation>
    <subcellularLocation>
        <location evidence="2">Secreted</location>
    </subcellularLocation>
</comment>
<evidence type="ECO:0000256" key="7">
    <source>
        <dbReference type="SAM" id="MobiDB-lite"/>
    </source>
</evidence>
<feature type="domain" description="RxLR effector PexRD54 WY" evidence="8">
    <location>
        <begin position="283"/>
        <end position="323"/>
    </location>
</feature>
<comment type="similarity">
    <text evidence="3">Belongs to the RxLR effector family.</text>
</comment>